<dbReference type="EMBL" id="JACIBY010000001">
    <property type="protein sequence ID" value="MBB3836543.1"/>
    <property type="molecule type" value="Genomic_DNA"/>
</dbReference>
<proteinExistence type="predicted"/>
<protein>
    <recommendedName>
        <fullName evidence="4">Outer membrane lipoprotein-sorting protein</fullName>
    </recommendedName>
</protein>
<organism evidence="2 3">
    <name type="scientific">Runella defluvii</name>
    <dbReference type="NCBI Taxonomy" id="370973"/>
    <lineage>
        <taxon>Bacteria</taxon>
        <taxon>Pseudomonadati</taxon>
        <taxon>Bacteroidota</taxon>
        <taxon>Cytophagia</taxon>
        <taxon>Cytophagales</taxon>
        <taxon>Spirosomataceae</taxon>
        <taxon>Runella</taxon>
    </lineage>
</organism>
<accession>A0A7W5ZGT3</accession>
<reference evidence="2 3" key="1">
    <citation type="submission" date="2020-08" db="EMBL/GenBank/DDBJ databases">
        <title>Genomic Encyclopedia of Type Strains, Phase IV (KMG-IV): sequencing the most valuable type-strain genomes for metagenomic binning, comparative biology and taxonomic classification.</title>
        <authorList>
            <person name="Goeker M."/>
        </authorList>
    </citation>
    <scope>NUCLEOTIDE SEQUENCE [LARGE SCALE GENOMIC DNA]</scope>
    <source>
        <strain evidence="2 3">DSM 17976</strain>
    </source>
</reference>
<dbReference type="RefSeq" id="WP_183971280.1">
    <property type="nucleotide sequence ID" value="NZ_JACIBY010000001.1"/>
</dbReference>
<feature type="signal peptide" evidence="1">
    <location>
        <begin position="1"/>
        <end position="21"/>
    </location>
</feature>
<feature type="chain" id="PRO_5030813161" description="Outer membrane lipoprotein-sorting protein" evidence="1">
    <location>
        <begin position="22"/>
        <end position="258"/>
    </location>
</feature>
<evidence type="ECO:0000256" key="1">
    <source>
        <dbReference type="SAM" id="SignalP"/>
    </source>
</evidence>
<evidence type="ECO:0000313" key="3">
    <source>
        <dbReference type="Proteomes" id="UP000541352"/>
    </source>
</evidence>
<dbReference type="Proteomes" id="UP000541352">
    <property type="component" value="Unassembled WGS sequence"/>
</dbReference>
<gene>
    <name evidence="2" type="ORF">FHS57_000525</name>
</gene>
<keyword evidence="3" id="KW-1185">Reference proteome</keyword>
<evidence type="ECO:0000313" key="2">
    <source>
        <dbReference type="EMBL" id="MBB3836543.1"/>
    </source>
</evidence>
<dbReference type="AlphaFoldDB" id="A0A7W5ZGT3"/>
<evidence type="ECO:0008006" key="4">
    <source>
        <dbReference type="Google" id="ProtNLM"/>
    </source>
</evidence>
<comment type="caution">
    <text evidence="2">The sequence shown here is derived from an EMBL/GenBank/DDBJ whole genome shotgun (WGS) entry which is preliminary data.</text>
</comment>
<keyword evidence="1" id="KW-0732">Signal</keyword>
<name>A0A7W5ZGT3_9BACT</name>
<sequence length="258" mass="29610">MKHFFSTSMLVCLLFAGALFAQKNPAAAGFDQAGSDPKAIELADKAMDAMGGRKNWDKTRFIAWNFFGNRKLIWDKWTGNVRVDNVNNDQTILLNINDGKGRVFKYGQEQTHPDSLAKYLKQGKGAWINDGYWLTMPFKLKDSGVTLKYLGEEKTQDGAEADVIQLTFKNVGNTPDNKYKLWVNKSNHLVWQWAYYPKFDAEKPGFIRPWTDYKKHGKILLSGERGDRDLTDIMVFEQLPESIFTDFKRPDLSQYATK</sequence>